<keyword evidence="6 10" id="KW-0067">ATP-binding</keyword>
<dbReference type="SFLD" id="SFLDS00003">
    <property type="entry name" value="Haloacid_Dehalogenase"/>
    <property type="match status" value="1"/>
</dbReference>
<dbReference type="InterPro" id="IPR027256">
    <property type="entry name" value="P-typ_ATPase_IB"/>
</dbReference>
<dbReference type="EMBL" id="CP121208">
    <property type="protein sequence ID" value="WFM83526.1"/>
    <property type="molecule type" value="Genomic_DNA"/>
</dbReference>
<dbReference type="InterPro" id="IPR001757">
    <property type="entry name" value="P_typ_ATPase"/>
</dbReference>
<feature type="transmembrane region" description="Helical" evidence="10">
    <location>
        <begin position="223"/>
        <end position="241"/>
    </location>
</feature>
<evidence type="ECO:0000256" key="5">
    <source>
        <dbReference type="ARBA" id="ARBA00022741"/>
    </source>
</evidence>
<dbReference type="NCBIfam" id="TIGR01511">
    <property type="entry name" value="ATPase-IB1_Cu"/>
    <property type="match status" value="1"/>
</dbReference>
<dbReference type="Gene3D" id="3.40.1110.10">
    <property type="entry name" value="Calcium-transporting ATPase, cytoplasmic domain N"/>
    <property type="match status" value="1"/>
</dbReference>
<dbReference type="Pfam" id="PF00403">
    <property type="entry name" value="HMA"/>
    <property type="match status" value="1"/>
</dbReference>
<dbReference type="Gene3D" id="2.70.150.10">
    <property type="entry name" value="Calcium-transporting ATPase, cytoplasmic transduction domain A"/>
    <property type="match status" value="1"/>
</dbReference>
<name>A0ABY8FYC9_9ACTO</name>
<dbReference type="Gene3D" id="3.40.50.1000">
    <property type="entry name" value="HAD superfamily/HAD-like"/>
    <property type="match status" value="1"/>
</dbReference>
<dbReference type="InterPro" id="IPR006121">
    <property type="entry name" value="HMA_dom"/>
</dbReference>
<dbReference type="PRINTS" id="PR00943">
    <property type="entry name" value="CUATPASE"/>
</dbReference>
<keyword evidence="8 10" id="KW-1133">Transmembrane helix</keyword>
<evidence type="ECO:0000256" key="6">
    <source>
        <dbReference type="ARBA" id="ARBA00022840"/>
    </source>
</evidence>
<dbReference type="SUPFAM" id="SSF55008">
    <property type="entry name" value="HMA, heavy metal-associated domain"/>
    <property type="match status" value="1"/>
</dbReference>
<protein>
    <submittedName>
        <fullName evidence="12">Heavy metal translocating P-type ATPase</fullName>
    </submittedName>
</protein>
<evidence type="ECO:0000256" key="9">
    <source>
        <dbReference type="ARBA" id="ARBA00023136"/>
    </source>
</evidence>
<dbReference type="PROSITE" id="PS01047">
    <property type="entry name" value="HMA_1"/>
    <property type="match status" value="1"/>
</dbReference>
<accession>A0ABY8FYC9</accession>
<feature type="domain" description="HMA" evidence="11">
    <location>
        <begin position="8"/>
        <end position="75"/>
    </location>
</feature>
<dbReference type="Gene3D" id="3.30.70.100">
    <property type="match status" value="1"/>
</dbReference>
<keyword evidence="7" id="KW-1278">Translocase</keyword>
<evidence type="ECO:0000256" key="2">
    <source>
        <dbReference type="ARBA" id="ARBA00006024"/>
    </source>
</evidence>
<evidence type="ECO:0000313" key="13">
    <source>
        <dbReference type="Proteomes" id="UP001215216"/>
    </source>
</evidence>
<dbReference type="InterPro" id="IPR017969">
    <property type="entry name" value="Heavy-metal-associated_CS"/>
</dbReference>
<feature type="transmembrane region" description="Helical" evidence="10">
    <location>
        <begin position="119"/>
        <end position="136"/>
    </location>
</feature>
<dbReference type="SFLD" id="SFLDG00002">
    <property type="entry name" value="C1.7:_P-type_atpase_like"/>
    <property type="match status" value="1"/>
</dbReference>
<evidence type="ECO:0000256" key="8">
    <source>
        <dbReference type="ARBA" id="ARBA00022989"/>
    </source>
</evidence>
<dbReference type="InterPro" id="IPR059000">
    <property type="entry name" value="ATPase_P-type_domA"/>
</dbReference>
<dbReference type="SUPFAM" id="SSF81653">
    <property type="entry name" value="Calcium ATPase, transduction domain A"/>
    <property type="match status" value="1"/>
</dbReference>
<feature type="transmembrane region" description="Helical" evidence="10">
    <location>
        <begin position="180"/>
        <end position="203"/>
    </location>
</feature>
<comment type="similarity">
    <text evidence="2 10">Belongs to the cation transport ATPase (P-type) (TC 3.A.3) family. Type IB subfamily.</text>
</comment>
<dbReference type="Pfam" id="PF00702">
    <property type="entry name" value="Hydrolase"/>
    <property type="match status" value="1"/>
</dbReference>
<keyword evidence="5 10" id="KW-0547">Nucleotide-binding</keyword>
<dbReference type="InterPro" id="IPR018303">
    <property type="entry name" value="ATPase_P-typ_P_site"/>
</dbReference>
<dbReference type="CDD" id="cd00371">
    <property type="entry name" value="HMA"/>
    <property type="match status" value="1"/>
</dbReference>
<dbReference type="SFLD" id="SFLDF00027">
    <property type="entry name" value="p-type_atpase"/>
    <property type="match status" value="1"/>
</dbReference>
<dbReference type="Proteomes" id="UP001215216">
    <property type="component" value="Chromosome"/>
</dbReference>
<evidence type="ECO:0000256" key="3">
    <source>
        <dbReference type="ARBA" id="ARBA00022692"/>
    </source>
</evidence>
<dbReference type="PANTHER" id="PTHR43520:SF8">
    <property type="entry name" value="P-TYPE CU(+) TRANSPORTER"/>
    <property type="match status" value="1"/>
</dbReference>
<dbReference type="InterPro" id="IPR023214">
    <property type="entry name" value="HAD_sf"/>
</dbReference>
<dbReference type="InterPro" id="IPR008250">
    <property type="entry name" value="ATPase_P-typ_transduc_dom_A_sf"/>
</dbReference>
<gene>
    <name evidence="12" type="ORF">P7079_00655</name>
</gene>
<dbReference type="PANTHER" id="PTHR43520">
    <property type="entry name" value="ATP7, ISOFORM B"/>
    <property type="match status" value="1"/>
</dbReference>
<dbReference type="NCBIfam" id="TIGR01525">
    <property type="entry name" value="ATPase-IB_hvy"/>
    <property type="match status" value="1"/>
</dbReference>
<dbReference type="PRINTS" id="PR00119">
    <property type="entry name" value="CATATPASE"/>
</dbReference>
<keyword evidence="4 10" id="KW-0479">Metal-binding</keyword>
<keyword evidence="10" id="KW-1003">Cell membrane</keyword>
<dbReference type="PROSITE" id="PS01229">
    <property type="entry name" value="COF_2"/>
    <property type="match status" value="1"/>
</dbReference>
<dbReference type="PROSITE" id="PS00154">
    <property type="entry name" value="ATPASE_E1_E2"/>
    <property type="match status" value="1"/>
</dbReference>
<dbReference type="SUPFAM" id="SSF81665">
    <property type="entry name" value="Calcium ATPase, transmembrane domain M"/>
    <property type="match status" value="1"/>
</dbReference>
<organism evidence="12 13">
    <name type="scientific">Arcanobacterium canis</name>
    <dbReference type="NCBI Taxonomy" id="999183"/>
    <lineage>
        <taxon>Bacteria</taxon>
        <taxon>Bacillati</taxon>
        <taxon>Actinomycetota</taxon>
        <taxon>Actinomycetes</taxon>
        <taxon>Actinomycetales</taxon>
        <taxon>Actinomycetaceae</taxon>
        <taxon>Arcanobacterium</taxon>
    </lineage>
</organism>
<dbReference type="RefSeq" id="WP_278012921.1">
    <property type="nucleotide sequence ID" value="NZ_CP121208.1"/>
</dbReference>
<evidence type="ECO:0000256" key="7">
    <source>
        <dbReference type="ARBA" id="ARBA00022967"/>
    </source>
</evidence>
<keyword evidence="13" id="KW-1185">Reference proteome</keyword>
<keyword evidence="9 10" id="KW-0472">Membrane</keyword>
<feature type="transmembrane region" description="Helical" evidence="10">
    <location>
        <begin position="722"/>
        <end position="742"/>
    </location>
</feature>
<reference evidence="12 13" key="1">
    <citation type="submission" date="2023-03" db="EMBL/GenBank/DDBJ databases">
        <title>Complete genome of Arcanobacterium canis strain DSM 25104 isolated in 2010 from a canine otitis externa in Germany.</title>
        <authorList>
            <person name="Borowiak M."/>
            <person name="Kreitlow A."/>
            <person name="Malorny B."/>
            <person name="Laemmler C."/>
            <person name="Prenger-Berninghoff E."/>
            <person name="Ploetz M."/>
            <person name="Abdulmawjood A."/>
        </authorList>
    </citation>
    <scope>NUCLEOTIDE SEQUENCE [LARGE SCALE GENOMIC DNA]</scope>
    <source>
        <strain evidence="12 13">DSM 25104</strain>
    </source>
</reference>
<dbReference type="InterPro" id="IPR036163">
    <property type="entry name" value="HMA_dom_sf"/>
</dbReference>
<dbReference type="NCBIfam" id="TIGR01494">
    <property type="entry name" value="ATPase_P-type"/>
    <property type="match status" value="1"/>
</dbReference>
<dbReference type="InterPro" id="IPR023299">
    <property type="entry name" value="ATPase_P-typ_cyto_dom_N"/>
</dbReference>
<dbReference type="Pfam" id="PF00122">
    <property type="entry name" value="E1-E2_ATPase"/>
    <property type="match status" value="1"/>
</dbReference>
<evidence type="ECO:0000256" key="1">
    <source>
        <dbReference type="ARBA" id="ARBA00004651"/>
    </source>
</evidence>
<keyword evidence="3 10" id="KW-0812">Transmembrane</keyword>
<feature type="transmembrane region" description="Helical" evidence="10">
    <location>
        <begin position="142"/>
        <end position="160"/>
    </location>
</feature>
<evidence type="ECO:0000259" key="11">
    <source>
        <dbReference type="PROSITE" id="PS50846"/>
    </source>
</evidence>
<dbReference type="InterPro" id="IPR044492">
    <property type="entry name" value="P_typ_ATPase_HD_dom"/>
</dbReference>
<proteinExistence type="inferred from homology"/>
<dbReference type="CDD" id="cd02094">
    <property type="entry name" value="P-type_ATPase_Cu-like"/>
    <property type="match status" value="1"/>
</dbReference>
<dbReference type="InterPro" id="IPR023298">
    <property type="entry name" value="ATPase_P-typ_TM_dom_sf"/>
</dbReference>
<dbReference type="PROSITE" id="PS50846">
    <property type="entry name" value="HMA_2"/>
    <property type="match status" value="1"/>
</dbReference>
<evidence type="ECO:0000256" key="10">
    <source>
        <dbReference type="RuleBase" id="RU362081"/>
    </source>
</evidence>
<feature type="transmembrane region" description="Helical" evidence="10">
    <location>
        <begin position="379"/>
        <end position="401"/>
    </location>
</feature>
<sequence>MSEQTIVAEIDLAVTGMTCASCVNRVERKLKKVEGVDAVVNLATERAHVTLSPQAANLTDAELVAIVEKAGYGASALRRVEVAHDGSRSAVDTGIDAEAVENAATAAARTRVADLWRRFVVALIICVPIVAISMISALQFPAWQYVVGVLAVIVAFWCGLPFHRAAWRAGRYGSTTMDTLVSLGVIASMGWSMWAMIGGGAGVLDYRMSMSGVHSLNHASSHVYFETAAMIVTFLLLGRWLEAKSRRSAGDALRSLLELGPKNAYVLERADGTKVGQLVPTQSVGVGDQVRLRPGETVPVDGEVIAGESAIDASVVTGESAPIDITVGSHVSAGTINTLGSVDVRATGVGEDTMLAQMGRLLTQAQTGKAPVQRLADRISAVFVPAVISLALGVFVIRMMLDSGAVETALTSAITILVVACPCALGLATPTALLVGSGRLSRSGILISGPEVIERAHGITAIVIDKTGTVTTGTMSFASARPADGVCESSLLRQVSSLEAYSEHPIAKAVTRHAHTLGLDTLDVTNFRAFPGKGVSGIINGKIVHAGTFAWLKDEGIEIPPSQASLAQNSEPGSTLIAVSCAGVFLGTVAVHDALRSGAAATINNLHQRGISVHLATGDHRSTAEYVAHMIGIDEVHSEVLPAQKVEIVKHLIASGKRVAMVGDGVNDAAALACADLSIAMGSGTDVAQAAADMTIVNSDISSLVTALDVSSRTLSIIKQNLAWAFGYNLVAIPLAACGIIAPGLAAAAMASSSVIVVLNSLRLRAS</sequence>
<dbReference type="SUPFAM" id="SSF56784">
    <property type="entry name" value="HAD-like"/>
    <property type="match status" value="1"/>
</dbReference>
<evidence type="ECO:0000256" key="4">
    <source>
        <dbReference type="ARBA" id="ARBA00022723"/>
    </source>
</evidence>
<comment type="subcellular location">
    <subcellularLocation>
        <location evidence="1">Cell membrane</location>
        <topology evidence="1">Multi-pass membrane protein</topology>
    </subcellularLocation>
</comment>
<dbReference type="InterPro" id="IPR036412">
    <property type="entry name" value="HAD-like_sf"/>
</dbReference>
<feature type="transmembrane region" description="Helical" evidence="10">
    <location>
        <begin position="413"/>
        <end position="435"/>
    </location>
</feature>
<evidence type="ECO:0000313" key="12">
    <source>
        <dbReference type="EMBL" id="WFM83526.1"/>
    </source>
</evidence>